<dbReference type="AlphaFoldDB" id="A0A1F6VR26"/>
<dbReference type="GO" id="GO:0004803">
    <property type="term" value="F:transposase activity"/>
    <property type="evidence" value="ECO:0007669"/>
    <property type="project" value="InterPro"/>
</dbReference>
<comment type="caution">
    <text evidence="2">The sequence shown here is derived from an EMBL/GenBank/DDBJ whole genome shotgun (WGS) entry which is preliminary data.</text>
</comment>
<dbReference type="SUPFAM" id="SSF143422">
    <property type="entry name" value="Transposase IS200-like"/>
    <property type="match status" value="1"/>
</dbReference>
<evidence type="ECO:0000259" key="1">
    <source>
        <dbReference type="SMART" id="SM01321"/>
    </source>
</evidence>
<accession>A0A1F6VR26</accession>
<name>A0A1F6VR26_9BACT</name>
<proteinExistence type="predicted"/>
<feature type="domain" description="Transposase IS200-like" evidence="1">
    <location>
        <begin position="9"/>
        <end position="146"/>
    </location>
</feature>
<organism evidence="2 3">
    <name type="scientific">Candidatus Nomurabacteria bacterium RIFCSPHIGHO2_02_FULL_38_15</name>
    <dbReference type="NCBI Taxonomy" id="1801752"/>
    <lineage>
        <taxon>Bacteria</taxon>
        <taxon>Candidatus Nomuraibacteriota</taxon>
    </lineage>
</organism>
<evidence type="ECO:0000313" key="2">
    <source>
        <dbReference type="EMBL" id="OGI72029.1"/>
    </source>
</evidence>
<sequence>MSTRKHFFVIGEYYHIYNRGVDKRDVILDLYDLQRLEESFIEFNTENPIGSIYENSFKKGSVELGSKASKLVDIIAYCFNPNHFHLLLTPLVENGVEKFMQRIGGYTKYFNNKYKRTGRLFEDKFKSKHVAENRYLIHVSAYINMNNRDELGSLASKLSKSSFEDYIEADNQKSICNIRIVLDQFKSKEDYKRYAIETRRDTLKRKDDLKDLEFEHLEARLPNGLP</sequence>
<evidence type="ECO:0000313" key="3">
    <source>
        <dbReference type="Proteomes" id="UP000179686"/>
    </source>
</evidence>
<dbReference type="Proteomes" id="UP000179686">
    <property type="component" value="Unassembled WGS sequence"/>
</dbReference>
<dbReference type="Gene3D" id="3.30.70.1290">
    <property type="entry name" value="Transposase IS200-like"/>
    <property type="match status" value="1"/>
</dbReference>
<dbReference type="PANTHER" id="PTHR34322:SF2">
    <property type="entry name" value="TRANSPOSASE IS200-LIKE DOMAIN-CONTAINING PROTEIN"/>
    <property type="match status" value="1"/>
</dbReference>
<reference evidence="2 3" key="1">
    <citation type="journal article" date="2016" name="Nat. Commun.">
        <title>Thousands of microbial genomes shed light on interconnected biogeochemical processes in an aquifer system.</title>
        <authorList>
            <person name="Anantharaman K."/>
            <person name="Brown C.T."/>
            <person name="Hug L.A."/>
            <person name="Sharon I."/>
            <person name="Castelle C.J."/>
            <person name="Probst A.J."/>
            <person name="Thomas B.C."/>
            <person name="Singh A."/>
            <person name="Wilkins M.J."/>
            <person name="Karaoz U."/>
            <person name="Brodie E.L."/>
            <person name="Williams K.H."/>
            <person name="Hubbard S.S."/>
            <person name="Banfield J.F."/>
        </authorList>
    </citation>
    <scope>NUCLEOTIDE SEQUENCE [LARGE SCALE GENOMIC DNA]</scope>
</reference>
<dbReference type="GO" id="GO:0006313">
    <property type="term" value="P:DNA transposition"/>
    <property type="evidence" value="ECO:0007669"/>
    <property type="project" value="InterPro"/>
</dbReference>
<gene>
    <name evidence="2" type="ORF">A3J61_01470</name>
</gene>
<protein>
    <recommendedName>
        <fullName evidence="1">Transposase IS200-like domain-containing protein</fullName>
    </recommendedName>
</protein>
<dbReference type="SMART" id="SM01321">
    <property type="entry name" value="Y1_Tnp"/>
    <property type="match status" value="1"/>
</dbReference>
<dbReference type="EMBL" id="MFUC01000013">
    <property type="protein sequence ID" value="OGI72029.1"/>
    <property type="molecule type" value="Genomic_DNA"/>
</dbReference>
<dbReference type="Pfam" id="PF01797">
    <property type="entry name" value="Y1_Tnp"/>
    <property type="match status" value="1"/>
</dbReference>
<dbReference type="PANTHER" id="PTHR34322">
    <property type="entry name" value="TRANSPOSASE, Y1_TNP DOMAIN-CONTAINING"/>
    <property type="match status" value="1"/>
</dbReference>
<dbReference type="GO" id="GO:0003677">
    <property type="term" value="F:DNA binding"/>
    <property type="evidence" value="ECO:0007669"/>
    <property type="project" value="InterPro"/>
</dbReference>
<dbReference type="STRING" id="1801752.A3J61_01470"/>
<dbReference type="InterPro" id="IPR036515">
    <property type="entry name" value="Transposase_17_sf"/>
</dbReference>
<dbReference type="InterPro" id="IPR002686">
    <property type="entry name" value="Transposase_17"/>
</dbReference>